<dbReference type="EMBL" id="CAJNOH010001174">
    <property type="protein sequence ID" value="CAF1185437.1"/>
    <property type="molecule type" value="Genomic_DNA"/>
</dbReference>
<keyword evidence="4" id="KW-1185">Reference proteome</keyword>
<evidence type="ECO:0000313" key="4">
    <source>
        <dbReference type="Proteomes" id="UP000663870"/>
    </source>
</evidence>
<protein>
    <recommendedName>
        <fullName evidence="1">VIT domain-containing protein</fullName>
    </recommendedName>
</protein>
<feature type="domain" description="VIT" evidence="1">
    <location>
        <begin position="6"/>
        <end position="85"/>
    </location>
</feature>
<gene>
    <name evidence="3" type="ORF">JXQ802_LOCUS37423</name>
    <name evidence="2" type="ORF">PYM288_LOCUS24042</name>
</gene>
<dbReference type="EMBL" id="CAJNOL010001999">
    <property type="protein sequence ID" value="CAF1448149.1"/>
    <property type="molecule type" value="Genomic_DNA"/>
</dbReference>
<dbReference type="Proteomes" id="UP000663854">
    <property type="component" value="Unassembled WGS sequence"/>
</dbReference>
<dbReference type="PROSITE" id="PS51468">
    <property type="entry name" value="VIT"/>
    <property type="match status" value="1"/>
</dbReference>
<evidence type="ECO:0000259" key="1">
    <source>
        <dbReference type="PROSITE" id="PS51468"/>
    </source>
</evidence>
<accession>A0A815PFH2</accession>
<evidence type="ECO:0000313" key="3">
    <source>
        <dbReference type="EMBL" id="CAF1448149.1"/>
    </source>
</evidence>
<organism evidence="3 4">
    <name type="scientific">Rotaria sordida</name>
    <dbReference type="NCBI Taxonomy" id="392033"/>
    <lineage>
        <taxon>Eukaryota</taxon>
        <taxon>Metazoa</taxon>
        <taxon>Spiralia</taxon>
        <taxon>Gnathifera</taxon>
        <taxon>Rotifera</taxon>
        <taxon>Eurotatoria</taxon>
        <taxon>Bdelloidea</taxon>
        <taxon>Philodinida</taxon>
        <taxon>Philodinidae</taxon>
        <taxon>Rotaria</taxon>
    </lineage>
</organism>
<dbReference type="Pfam" id="PF08487">
    <property type="entry name" value="VIT"/>
    <property type="match status" value="1"/>
</dbReference>
<name>A0A815PFH2_9BILA</name>
<sequence>MLRLKQDLPTSIVLQKQSFLPLKRVNIEGTVPSFAAAVTIAQVFRNDENQSTESVYCFSTEEQAAIDLFIARIDDCETIVQLKEK</sequence>
<reference evidence="3" key="1">
    <citation type="submission" date="2021-02" db="EMBL/GenBank/DDBJ databases">
        <authorList>
            <person name="Nowell W R."/>
        </authorList>
    </citation>
    <scope>NUCLEOTIDE SEQUENCE</scope>
</reference>
<dbReference type="Proteomes" id="UP000663870">
    <property type="component" value="Unassembled WGS sequence"/>
</dbReference>
<dbReference type="AlphaFoldDB" id="A0A815PFH2"/>
<proteinExistence type="predicted"/>
<evidence type="ECO:0000313" key="2">
    <source>
        <dbReference type="EMBL" id="CAF1185437.1"/>
    </source>
</evidence>
<dbReference type="InterPro" id="IPR013694">
    <property type="entry name" value="VIT"/>
</dbReference>
<comment type="caution">
    <text evidence="3">The sequence shown here is derived from an EMBL/GenBank/DDBJ whole genome shotgun (WGS) entry which is preliminary data.</text>
</comment>